<dbReference type="InterPro" id="IPR051474">
    <property type="entry name" value="Anti-sigma-K/W_factor"/>
</dbReference>
<dbReference type="RefSeq" id="WP_168770511.1">
    <property type="nucleotide sequence ID" value="NZ_FXZK01000003.1"/>
</dbReference>
<reference evidence="3 4" key="1">
    <citation type="submission" date="2017-05" db="EMBL/GenBank/DDBJ databases">
        <authorList>
            <person name="Song R."/>
            <person name="Chenine A.L."/>
            <person name="Ruprecht R.M."/>
        </authorList>
    </citation>
    <scope>NUCLEOTIDE SEQUENCE [LARGE SCALE GENOMIC DNA]</scope>
    <source>
        <strain evidence="3 4">CECT 8899</strain>
    </source>
</reference>
<evidence type="ECO:0000259" key="2">
    <source>
        <dbReference type="Pfam" id="PF10099"/>
    </source>
</evidence>
<protein>
    <submittedName>
        <fullName evidence="3">Anti-sigma-K factor rskA</fullName>
    </submittedName>
</protein>
<organism evidence="3 4">
    <name type="scientific">Flavimaricola marinus</name>
    <dbReference type="NCBI Taxonomy" id="1819565"/>
    <lineage>
        <taxon>Bacteria</taxon>
        <taxon>Pseudomonadati</taxon>
        <taxon>Pseudomonadota</taxon>
        <taxon>Alphaproteobacteria</taxon>
        <taxon>Rhodobacterales</taxon>
        <taxon>Paracoccaceae</taxon>
        <taxon>Flavimaricola</taxon>
    </lineage>
</organism>
<keyword evidence="4" id="KW-1185">Reference proteome</keyword>
<dbReference type="InterPro" id="IPR018764">
    <property type="entry name" value="RskA_C"/>
</dbReference>
<evidence type="ECO:0000256" key="1">
    <source>
        <dbReference type="SAM" id="Phobius"/>
    </source>
</evidence>
<dbReference type="EMBL" id="FXZK01000003">
    <property type="protein sequence ID" value="SMY07738.1"/>
    <property type="molecule type" value="Genomic_DNA"/>
</dbReference>
<dbReference type="GO" id="GO:0005886">
    <property type="term" value="C:plasma membrane"/>
    <property type="evidence" value="ECO:0007669"/>
    <property type="project" value="InterPro"/>
</dbReference>
<keyword evidence="1" id="KW-0472">Membrane</keyword>
<feature type="domain" description="Anti-sigma K factor RskA C-terminal" evidence="2">
    <location>
        <begin position="99"/>
        <end position="222"/>
    </location>
</feature>
<evidence type="ECO:0000313" key="3">
    <source>
        <dbReference type="EMBL" id="SMY07738.1"/>
    </source>
</evidence>
<dbReference type="Pfam" id="PF10099">
    <property type="entry name" value="RskA_C"/>
    <property type="match status" value="1"/>
</dbReference>
<dbReference type="PANTHER" id="PTHR37461:SF1">
    <property type="entry name" value="ANTI-SIGMA-K FACTOR RSKA"/>
    <property type="match status" value="1"/>
</dbReference>
<proteinExistence type="predicted"/>
<feature type="transmembrane region" description="Helical" evidence="1">
    <location>
        <begin position="91"/>
        <end position="111"/>
    </location>
</feature>
<gene>
    <name evidence="3" type="ORF">LOM8899_01878</name>
</gene>
<dbReference type="GO" id="GO:0006417">
    <property type="term" value="P:regulation of translation"/>
    <property type="evidence" value="ECO:0007669"/>
    <property type="project" value="TreeGrafter"/>
</dbReference>
<keyword evidence="1" id="KW-0812">Transmembrane</keyword>
<sequence>MMDEPDMDEQEARIAEYALGLLSPQEAKAFEDAMAGDAVLRASYAIWVENLVSLTDDIAPVAPPASVWSRTEAKLFAADPGRTKPSLLRRWGLAPVGFVGLAAAVAFAVFINIPVQSPPFNPAYHAEVVSEDGTFVVQAGFDPATATLRVIREAAEPRPDRVLELWVIAGDNPPVSLGVLPEDQTVDLPVPVALQGAVQGGLLAISDEPPGGSPTGAPTGDVLAVGPLTLL</sequence>
<keyword evidence="1" id="KW-1133">Transmembrane helix</keyword>
<accession>A0A238LDP5</accession>
<name>A0A238LDP5_9RHOB</name>
<dbReference type="Proteomes" id="UP000201613">
    <property type="component" value="Unassembled WGS sequence"/>
</dbReference>
<evidence type="ECO:0000313" key="4">
    <source>
        <dbReference type="Proteomes" id="UP000201613"/>
    </source>
</evidence>
<dbReference type="AlphaFoldDB" id="A0A238LDP5"/>
<dbReference type="PANTHER" id="PTHR37461">
    <property type="entry name" value="ANTI-SIGMA-K FACTOR RSKA"/>
    <property type="match status" value="1"/>
</dbReference>
<dbReference type="GO" id="GO:0016989">
    <property type="term" value="F:sigma factor antagonist activity"/>
    <property type="evidence" value="ECO:0007669"/>
    <property type="project" value="TreeGrafter"/>
</dbReference>